<organism evidence="2 3">
    <name type="scientific">Plasmodium ovale curtisi</name>
    <dbReference type="NCBI Taxonomy" id="864141"/>
    <lineage>
        <taxon>Eukaryota</taxon>
        <taxon>Sar</taxon>
        <taxon>Alveolata</taxon>
        <taxon>Apicomplexa</taxon>
        <taxon>Aconoidasida</taxon>
        <taxon>Haemosporida</taxon>
        <taxon>Plasmodiidae</taxon>
        <taxon>Plasmodium</taxon>
        <taxon>Plasmodium (Plasmodium)</taxon>
    </lineage>
</organism>
<evidence type="ECO:0000313" key="3">
    <source>
        <dbReference type="Proteomes" id="UP000078560"/>
    </source>
</evidence>
<accession>A0A1A8VKZ4</accession>
<dbReference type="AlphaFoldDB" id="A0A1A8VKZ4"/>
<reference evidence="3" key="1">
    <citation type="submission" date="2016-05" db="EMBL/GenBank/DDBJ databases">
        <authorList>
            <person name="Naeem Raeece"/>
        </authorList>
    </citation>
    <scope>NUCLEOTIDE SEQUENCE [LARGE SCALE GENOMIC DNA]</scope>
</reference>
<proteinExistence type="predicted"/>
<name>A0A1A8VKZ4_PLAOA</name>
<evidence type="ECO:0000313" key="2">
    <source>
        <dbReference type="EMBL" id="SBS79906.1"/>
    </source>
</evidence>
<feature type="region of interest" description="Disordered" evidence="1">
    <location>
        <begin position="1"/>
        <end position="38"/>
    </location>
</feature>
<dbReference type="EMBL" id="FLQU01000010">
    <property type="protein sequence ID" value="SBS79906.1"/>
    <property type="molecule type" value="Genomic_DNA"/>
</dbReference>
<gene>
    <name evidence="2" type="ORF">POVCU2_0000930</name>
</gene>
<dbReference type="Proteomes" id="UP000078560">
    <property type="component" value="Unassembled WGS sequence"/>
</dbReference>
<evidence type="ECO:0000256" key="1">
    <source>
        <dbReference type="SAM" id="MobiDB-lite"/>
    </source>
</evidence>
<protein>
    <submittedName>
        <fullName evidence="2">Uncharacterized protein</fullName>
    </submittedName>
</protein>
<sequence length="148" mass="16651">MTLGYFANMGKERRREEKRRRDKRGYERISGKKKQQMGSSARKFLHSVHSIAQLKNDIKFLILFVARCAKKRESKVIAWACHIYACIGQIRKTCTGAGEEKECYIHGGGGGIAGTHKGDVSRACCMERRIRPNIYTKLGNTGKNNGDG</sequence>